<proteinExistence type="predicted"/>
<gene>
    <name evidence="1" type="ORF">AVEN_204889_1</name>
</gene>
<organism evidence="1 2">
    <name type="scientific">Araneus ventricosus</name>
    <name type="common">Orbweaver spider</name>
    <name type="synonym">Epeira ventricosa</name>
    <dbReference type="NCBI Taxonomy" id="182803"/>
    <lineage>
        <taxon>Eukaryota</taxon>
        <taxon>Metazoa</taxon>
        <taxon>Ecdysozoa</taxon>
        <taxon>Arthropoda</taxon>
        <taxon>Chelicerata</taxon>
        <taxon>Arachnida</taxon>
        <taxon>Araneae</taxon>
        <taxon>Araneomorphae</taxon>
        <taxon>Entelegynae</taxon>
        <taxon>Araneoidea</taxon>
        <taxon>Araneidae</taxon>
        <taxon>Araneus</taxon>
    </lineage>
</organism>
<name>A0A4Y2UIM5_ARAVE</name>
<reference evidence="1 2" key="1">
    <citation type="journal article" date="2019" name="Sci. Rep.">
        <title>Orb-weaving spider Araneus ventricosus genome elucidates the spidroin gene catalogue.</title>
        <authorList>
            <person name="Kono N."/>
            <person name="Nakamura H."/>
            <person name="Ohtoshi R."/>
            <person name="Moran D.A.P."/>
            <person name="Shinohara A."/>
            <person name="Yoshida Y."/>
            <person name="Fujiwara M."/>
            <person name="Mori M."/>
            <person name="Tomita M."/>
            <person name="Arakawa K."/>
        </authorList>
    </citation>
    <scope>NUCLEOTIDE SEQUENCE [LARGE SCALE GENOMIC DNA]</scope>
</reference>
<dbReference type="Proteomes" id="UP000499080">
    <property type="component" value="Unassembled WGS sequence"/>
</dbReference>
<evidence type="ECO:0000313" key="2">
    <source>
        <dbReference type="Proteomes" id="UP000499080"/>
    </source>
</evidence>
<evidence type="ECO:0000313" key="1">
    <source>
        <dbReference type="EMBL" id="GBO11486.1"/>
    </source>
</evidence>
<accession>A0A4Y2UIM5</accession>
<protein>
    <submittedName>
        <fullName evidence="1">Uncharacterized protein</fullName>
    </submittedName>
</protein>
<feature type="non-terminal residue" evidence="1">
    <location>
        <position position="1"/>
    </location>
</feature>
<keyword evidence="2" id="KW-1185">Reference proteome</keyword>
<dbReference type="AlphaFoldDB" id="A0A4Y2UIM5"/>
<sequence length="36" mass="4086">PFLAESMESTMDIRTRCHMTIGANMLRVTPSDNDFP</sequence>
<dbReference type="EMBL" id="BGPR01036319">
    <property type="protein sequence ID" value="GBO11486.1"/>
    <property type="molecule type" value="Genomic_DNA"/>
</dbReference>
<comment type="caution">
    <text evidence="1">The sequence shown here is derived from an EMBL/GenBank/DDBJ whole genome shotgun (WGS) entry which is preliminary data.</text>
</comment>